<dbReference type="EMBL" id="JACYHB010000014">
    <property type="protein sequence ID" value="MBD8080309.1"/>
    <property type="molecule type" value="Genomic_DNA"/>
</dbReference>
<sequence length="362" mass="38407">MWLTIAGAVLLVVGFASAWVLAHERPGVPAEGWFPDPSTTAARRRFWDARAWTSRLEDGGPAADRGRRFRGRFWRAWLWLVVAAAVVLGVMGAVYLAGENEHVLAAGSFLGMALVCCAAFLFVDRQLALRDTVRPVQVAAVAVATAGGTLAISANVTGLIIGEGGISAGTAAVGFVEEGTKLLVPLLLLWLVAGYRDPRAGIAIGLGSGFGFAIAETTVYAYQFVADQTPVFCGAQGPELTPMAIVQAQVARVFTVSPVHWLLTGIATAVAWRLWHLYGRRGTGGAVLAILAVMVVHSLNDSSVTAFCDPTEASLVSLARYALLVVMYVAFKAWSRKSTPPQLIGVVSRGWAPKHLPKEAAE</sequence>
<name>A0A927J1Q0_9MICO</name>
<dbReference type="Proteomes" id="UP000610846">
    <property type="component" value="Unassembled WGS sequence"/>
</dbReference>
<organism evidence="2 3">
    <name type="scientific">Cellulosimicrobium arenosum</name>
    <dbReference type="NCBI Taxonomy" id="2708133"/>
    <lineage>
        <taxon>Bacteria</taxon>
        <taxon>Bacillati</taxon>
        <taxon>Actinomycetota</taxon>
        <taxon>Actinomycetes</taxon>
        <taxon>Micrococcales</taxon>
        <taxon>Promicromonosporaceae</taxon>
        <taxon>Cellulosimicrobium</taxon>
    </lineage>
</organism>
<reference evidence="2" key="1">
    <citation type="journal article" date="2018" name="Curr. Microbiol.">
        <title>Cellulosimicrobium arenosum sp. nov., Isolated from Marine Sediment Sand.</title>
        <authorList>
            <person name="Oh M."/>
            <person name="Kim J.H."/>
            <person name="Yoon J.H."/>
            <person name="Schumann P."/>
            <person name="Kim W."/>
        </authorList>
    </citation>
    <scope>NUCLEOTIDE SEQUENCE</scope>
    <source>
        <strain evidence="2">KCTC 49039</strain>
    </source>
</reference>
<keyword evidence="2" id="KW-0378">Hydrolase</keyword>
<evidence type="ECO:0000256" key="1">
    <source>
        <dbReference type="SAM" id="Phobius"/>
    </source>
</evidence>
<proteinExistence type="predicted"/>
<dbReference type="Pfam" id="PF13367">
    <property type="entry name" value="PrsW-protease"/>
    <property type="match status" value="1"/>
</dbReference>
<feature type="transmembrane region" description="Helical" evidence="1">
    <location>
        <begin position="103"/>
        <end position="123"/>
    </location>
</feature>
<dbReference type="GO" id="GO:0008237">
    <property type="term" value="F:metallopeptidase activity"/>
    <property type="evidence" value="ECO:0007669"/>
    <property type="project" value="UniProtKB-KW"/>
</dbReference>
<dbReference type="InterPro" id="IPR026898">
    <property type="entry name" value="PrsW"/>
</dbReference>
<keyword evidence="3" id="KW-1185">Reference proteome</keyword>
<gene>
    <name evidence="2" type="ORF">IF651_14730</name>
</gene>
<feature type="transmembrane region" description="Helical" evidence="1">
    <location>
        <begin position="282"/>
        <end position="300"/>
    </location>
</feature>
<protein>
    <submittedName>
        <fullName evidence="2">PrsW family intramembrane metalloprotease</fullName>
    </submittedName>
</protein>
<accession>A0A927J1Q0</accession>
<feature type="transmembrane region" description="Helical" evidence="1">
    <location>
        <begin position="312"/>
        <end position="331"/>
    </location>
</feature>
<feature type="transmembrane region" description="Helical" evidence="1">
    <location>
        <begin position="76"/>
        <end position="96"/>
    </location>
</feature>
<keyword evidence="2" id="KW-0482">Metalloprotease</keyword>
<evidence type="ECO:0000313" key="2">
    <source>
        <dbReference type="EMBL" id="MBD8080309.1"/>
    </source>
</evidence>
<comment type="caution">
    <text evidence="2">The sequence shown here is derived from an EMBL/GenBank/DDBJ whole genome shotgun (WGS) entry which is preliminary data.</text>
</comment>
<keyword evidence="1" id="KW-1133">Transmembrane helix</keyword>
<keyword evidence="1" id="KW-0472">Membrane</keyword>
<dbReference type="AlphaFoldDB" id="A0A927J1Q0"/>
<dbReference type="RefSeq" id="WP_191829960.1">
    <property type="nucleotide sequence ID" value="NZ_JACYHB010000014.1"/>
</dbReference>
<feature type="transmembrane region" description="Helical" evidence="1">
    <location>
        <begin position="259"/>
        <end position="275"/>
    </location>
</feature>
<reference evidence="2" key="2">
    <citation type="submission" date="2020-09" db="EMBL/GenBank/DDBJ databases">
        <authorList>
            <person name="Yu Y."/>
        </authorList>
    </citation>
    <scope>NUCLEOTIDE SEQUENCE</scope>
    <source>
        <strain evidence="2">KCTC 49039</strain>
    </source>
</reference>
<keyword evidence="2" id="KW-0645">Protease</keyword>
<evidence type="ECO:0000313" key="3">
    <source>
        <dbReference type="Proteomes" id="UP000610846"/>
    </source>
</evidence>
<keyword evidence="1" id="KW-0812">Transmembrane</keyword>